<evidence type="ECO:0000313" key="2">
    <source>
        <dbReference type="Proteomes" id="UP000053989"/>
    </source>
</evidence>
<dbReference type="AlphaFoldDB" id="A0A0C2ZRR7"/>
<proteinExistence type="predicted"/>
<keyword evidence="2" id="KW-1185">Reference proteome</keyword>
<name>A0A0C2ZRR7_9AGAM</name>
<organism evidence="1 2">
    <name type="scientific">Scleroderma citrinum Foug A</name>
    <dbReference type="NCBI Taxonomy" id="1036808"/>
    <lineage>
        <taxon>Eukaryota</taxon>
        <taxon>Fungi</taxon>
        <taxon>Dikarya</taxon>
        <taxon>Basidiomycota</taxon>
        <taxon>Agaricomycotina</taxon>
        <taxon>Agaricomycetes</taxon>
        <taxon>Agaricomycetidae</taxon>
        <taxon>Boletales</taxon>
        <taxon>Sclerodermatineae</taxon>
        <taxon>Sclerodermataceae</taxon>
        <taxon>Scleroderma</taxon>
    </lineage>
</organism>
<dbReference type="EMBL" id="KN822138">
    <property type="protein sequence ID" value="KIM55267.1"/>
    <property type="molecule type" value="Genomic_DNA"/>
</dbReference>
<dbReference type="HOGENOM" id="CLU_2293332_0_0_1"/>
<dbReference type="InParanoid" id="A0A0C2ZRR7"/>
<protein>
    <submittedName>
        <fullName evidence="1">Uncharacterized protein</fullName>
    </submittedName>
</protein>
<gene>
    <name evidence="1" type="ORF">SCLCIDRAFT_1221305</name>
</gene>
<dbReference type="Proteomes" id="UP000053989">
    <property type="component" value="Unassembled WGS sequence"/>
</dbReference>
<accession>A0A0C2ZRR7</accession>
<reference evidence="2" key="2">
    <citation type="submission" date="2015-01" db="EMBL/GenBank/DDBJ databases">
        <title>Evolutionary Origins and Diversification of the Mycorrhizal Mutualists.</title>
        <authorList>
            <consortium name="DOE Joint Genome Institute"/>
            <consortium name="Mycorrhizal Genomics Consortium"/>
            <person name="Kohler A."/>
            <person name="Kuo A."/>
            <person name="Nagy L.G."/>
            <person name="Floudas D."/>
            <person name="Copeland A."/>
            <person name="Barry K.W."/>
            <person name="Cichocki N."/>
            <person name="Veneault-Fourrey C."/>
            <person name="LaButti K."/>
            <person name="Lindquist E.A."/>
            <person name="Lipzen A."/>
            <person name="Lundell T."/>
            <person name="Morin E."/>
            <person name="Murat C."/>
            <person name="Riley R."/>
            <person name="Ohm R."/>
            <person name="Sun H."/>
            <person name="Tunlid A."/>
            <person name="Henrissat B."/>
            <person name="Grigoriev I.V."/>
            <person name="Hibbett D.S."/>
            <person name="Martin F."/>
        </authorList>
    </citation>
    <scope>NUCLEOTIDE SEQUENCE [LARGE SCALE GENOMIC DNA]</scope>
    <source>
        <strain evidence="2">Foug A</strain>
    </source>
</reference>
<sequence>MEPELTLDLLEGGEEAFDSLPPSGGSPALRERKGILSLQVVESTWAPLALEDGPSGHGVVPLQLPGKNVRMGYDKDVSGCLQSLVVTPKPRECDERGDEDG</sequence>
<evidence type="ECO:0000313" key="1">
    <source>
        <dbReference type="EMBL" id="KIM55267.1"/>
    </source>
</evidence>
<reference evidence="1 2" key="1">
    <citation type="submission" date="2014-04" db="EMBL/GenBank/DDBJ databases">
        <authorList>
            <consortium name="DOE Joint Genome Institute"/>
            <person name="Kuo A."/>
            <person name="Kohler A."/>
            <person name="Nagy L.G."/>
            <person name="Floudas D."/>
            <person name="Copeland A."/>
            <person name="Barry K.W."/>
            <person name="Cichocki N."/>
            <person name="Veneault-Fourrey C."/>
            <person name="LaButti K."/>
            <person name="Lindquist E.A."/>
            <person name="Lipzen A."/>
            <person name="Lundell T."/>
            <person name="Morin E."/>
            <person name="Murat C."/>
            <person name="Sun H."/>
            <person name="Tunlid A."/>
            <person name="Henrissat B."/>
            <person name="Grigoriev I.V."/>
            <person name="Hibbett D.S."/>
            <person name="Martin F."/>
            <person name="Nordberg H.P."/>
            <person name="Cantor M.N."/>
            <person name="Hua S.X."/>
        </authorList>
    </citation>
    <scope>NUCLEOTIDE SEQUENCE [LARGE SCALE GENOMIC DNA]</scope>
    <source>
        <strain evidence="1 2">Foug A</strain>
    </source>
</reference>